<gene>
    <name evidence="3" type="ORF">Amme_031_018</name>
</gene>
<keyword evidence="1 3" id="KW-0808">Transferase</keyword>
<dbReference type="RefSeq" id="WP_042057313.1">
    <property type="nucleotide sequence ID" value="NZ_BAND01000031.1"/>
</dbReference>
<evidence type="ECO:0000313" key="4">
    <source>
        <dbReference type="Proteomes" id="UP000019760"/>
    </source>
</evidence>
<dbReference type="Pfam" id="PF00534">
    <property type="entry name" value="Glycos_transf_1"/>
    <property type="match status" value="1"/>
</dbReference>
<sequence length="400" mass="44856">MTETRKQLSILFDISRLISRAAEPVPTGIDRVELVYAEYLLARYADRLTFGAMHPILGTYGALPFDQAKDFVLELQAVWNGRPDGPKAGRLGAALRRQTLRRLRPKIGGEIVHLHVSHHHLTRPRVIRNVVRGYRARFVPMVHDFIPLDYPEYARPGEPARHETRIRTVTRYAGGVIVPSQEVQEAMQRRLVAAGRAHVPVWIVPHGVHKHPPSDLPPHRSDRPYFVCLGTIEPRKNHLLLLNLWRRLVTELGPKAPKLVIIGKRGWENENILDMLDRCEVLRGHVEEHNGLSDGEVVRYLLGSRALLFPSFVEGFGLPLAEALSLGVPSICSDIPVLREVGGDAAIYVDPLDGVGFRAAIDKALRHELLPDATMRALRAWKPLSWTESVGMAMARIEAG</sequence>
<dbReference type="InterPro" id="IPR001296">
    <property type="entry name" value="Glyco_trans_1"/>
</dbReference>
<dbReference type="Gene3D" id="3.40.50.2000">
    <property type="entry name" value="Glycogen Phosphorylase B"/>
    <property type="match status" value="1"/>
</dbReference>
<dbReference type="PANTHER" id="PTHR46401:SF2">
    <property type="entry name" value="GLYCOSYLTRANSFERASE WBBK-RELATED"/>
    <property type="match status" value="1"/>
</dbReference>
<reference evidence="3 4" key="2">
    <citation type="journal article" date="2014" name="FEMS Microbiol. Lett.">
        <title>Draft genomic DNA sequence of the facultatively methylotrophic bacterium Acidomonas methanolica type strain MB58.</title>
        <authorList>
            <person name="Higashiura N."/>
            <person name="Hadano H."/>
            <person name="Hirakawa H."/>
            <person name="Matsutani M."/>
            <person name="Takabe S."/>
            <person name="Matsushita K."/>
            <person name="Azuma Y."/>
        </authorList>
    </citation>
    <scope>NUCLEOTIDE SEQUENCE [LARGE SCALE GENOMIC DNA]</scope>
    <source>
        <strain evidence="3 4">MB58</strain>
    </source>
</reference>
<proteinExistence type="predicted"/>
<accession>A0A023D425</accession>
<dbReference type="CDD" id="cd03809">
    <property type="entry name" value="GT4_MtfB-like"/>
    <property type="match status" value="1"/>
</dbReference>
<protein>
    <submittedName>
        <fullName evidence="3">Glycosyl transferase</fullName>
    </submittedName>
</protein>
<dbReference type="EMBL" id="BAND01000031">
    <property type="protein sequence ID" value="GAJ28556.1"/>
    <property type="molecule type" value="Genomic_DNA"/>
</dbReference>
<dbReference type="GO" id="GO:0016757">
    <property type="term" value="F:glycosyltransferase activity"/>
    <property type="evidence" value="ECO:0007669"/>
    <property type="project" value="InterPro"/>
</dbReference>
<reference evidence="4" key="1">
    <citation type="journal article" date="2014" name="FEMS Microbiol. Lett.">
        <title>Draft Genomic DNA Sequence of the Facultatively Methylotrophic Bacterium Acidomonas methanolica type strain MB58.</title>
        <authorList>
            <person name="Higashiura N."/>
            <person name="Hadano H."/>
            <person name="Hirakawa H."/>
            <person name="Matsutani M."/>
            <person name="Takabe S."/>
            <person name="Matsushita K."/>
            <person name="Azuma Y."/>
        </authorList>
    </citation>
    <scope>NUCLEOTIDE SEQUENCE [LARGE SCALE GENOMIC DNA]</scope>
    <source>
        <strain evidence="4">MB58</strain>
    </source>
</reference>
<dbReference type="OrthoDB" id="9790710at2"/>
<name>A0A023D425_ACIMT</name>
<dbReference type="AlphaFoldDB" id="A0A023D425"/>
<dbReference type="PANTHER" id="PTHR46401">
    <property type="entry name" value="GLYCOSYLTRANSFERASE WBBK-RELATED"/>
    <property type="match status" value="1"/>
</dbReference>
<evidence type="ECO:0000313" key="3">
    <source>
        <dbReference type="EMBL" id="GAJ28556.1"/>
    </source>
</evidence>
<evidence type="ECO:0000259" key="2">
    <source>
        <dbReference type="Pfam" id="PF00534"/>
    </source>
</evidence>
<keyword evidence="4" id="KW-1185">Reference proteome</keyword>
<comment type="caution">
    <text evidence="3">The sequence shown here is derived from an EMBL/GenBank/DDBJ whole genome shotgun (WGS) entry which is preliminary data.</text>
</comment>
<evidence type="ECO:0000256" key="1">
    <source>
        <dbReference type="ARBA" id="ARBA00022679"/>
    </source>
</evidence>
<dbReference type="SUPFAM" id="SSF53756">
    <property type="entry name" value="UDP-Glycosyltransferase/glycogen phosphorylase"/>
    <property type="match status" value="1"/>
</dbReference>
<dbReference type="Proteomes" id="UP000019760">
    <property type="component" value="Unassembled WGS sequence"/>
</dbReference>
<organism evidence="3 4">
    <name type="scientific">Acidomonas methanolica NBRC 104435</name>
    <dbReference type="NCBI Taxonomy" id="1231351"/>
    <lineage>
        <taxon>Bacteria</taxon>
        <taxon>Pseudomonadati</taxon>
        <taxon>Pseudomonadota</taxon>
        <taxon>Alphaproteobacteria</taxon>
        <taxon>Acetobacterales</taxon>
        <taxon>Acetobacteraceae</taxon>
        <taxon>Acidomonas</taxon>
    </lineage>
</organism>
<feature type="domain" description="Glycosyl transferase family 1" evidence="2">
    <location>
        <begin position="219"/>
        <end position="368"/>
    </location>
</feature>